<dbReference type="EMBL" id="RQGF01000012">
    <property type="protein sequence ID" value="TGL63433.1"/>
    <property type="molecule type" value="Genomic_DNA"/>
</dbReference>
<keyword evidence="4" id="KW-1185">Reference proteome</keyword>
<dbReference type="Proteomes" id="UP000297762">
    <property type="component" value="Unassembled WGS sequence"/>
</dbReference>
<name>A0A4R9KE17_9LEPT</name>
<dbReference type="PROSITE" id="PS50005">
    <property type="entry name" value="TPR"/>
    <property type="match status" value="1"/>
</dbReference>
<gene>
    <name evidence="3" type="ORF">EHQ64_05610</name>
</gene>
<sequence>MWWLDCIMTLTPQSINKQTPVYNMKYKSLLLLIVSVLLLSVSNISSQDHGTDIRDINKLKNIIEGDGKYPLTLLNKNEAILFLGYFGRSTDSAYLCNLLNNEKFKENYLPIVRALGLLRSDDSVLCLIQNLKKNVNTLDKLHIYDALIYSIKDSSREKNAIIQLEKEMRESKGEIRENFRQLLIRITDDKSGKYIEGINFEEIDTIFAAKGLPTERLTSKTFALSLKSNDYELLLPHLESVVKKNKELWVGYLLKGYCLYLLKKYDEAEINFKKSIELNQRDSNSYFYLGDIYSIKGEKSVAKQYYENGIKYSPSVINKIIINEKIEILGNIPQK</sequence>
<dbReference type="AlphaFoldDB" id="A0A4R9KE17"/>
<dbReference type="Gene3D" id="1.25.40.10">
    <property type="entry name" value="Tetratricopeptide repeat domain"/>
    <property type="match status" value="1"/>
</dbReference>
<feature type="repeat" description="TPR" evidence="1">
    <location>
        <begin position="283"/>
        <end position="316"/>
    </location>
</feature>
<dbReference type="InterPro" id="IPR019734">
    <property type="entry name" value="TPR_rpt"/>
</dbReference>
<protein>
    <submittedName>
        <fullName evidence="3">Uncharacterized protein</fullName>
    </submittedName>
</protein>
<reference evidence="3" key="1">
    <citation type="journal article" date="2019" name="PLoS Negl. Trop. Dis.">
        <title>Revisiting the worldwide diversity of Leptospira species in the environment.</title>
        <authorList>
            <person name="Vincent A.T."/>
            <person name="Schiettekatte O."/>
            <person name="Bourhy P."/>
            <person name="Veyrier F.J."/>
            <person name="Picardeau M."/>
        </authorList>
    </citation>
    <scope>NUCLEOTIDE SEQUENCE [LARGE SCALE GENOMIC DNA]</scope>
    <source>
        <strain evidence="3">201702455</strain>
    </source>
</reference>
<keyword evidence="2" id="KW-0175">Coiled coil</keyword>
<feature type="coiled-coil region" evidence="2">
    <location>
        <begin position="154"/>
        <end position="181"/>
    </location>
</feature>
<accession>A0A4R9KE17</accession>
<dbReference type="SUPFAM" id="SSF48452">
    <property type="entry name" value="TPR-like"/>
    <property type="match status" value="1"/>
</dbReference>
<evidence type="ECO:0000313" key="4">
    <source>
        <dbReference type="Proteomes" id="UP000297762"/>
    </source>
</evidence>
<dbReference type="SMART" id="SM00028">
    <property type="entry name" value="TPR"/>
    <property type="match status" value="2"/>
</dbReference>
<organism evidence="3 4">
    <name type="scientific">Leptospira sarikeiensis</name>
    <dbReference type="NCBI Taxonomy" id="2484943"/>
    <lineage>
        <taxon>Bacteria</taxon>
        <taxon>Pseudomonadati</taxon>
        <taxon>Spirochaetota</taxon>
        <taxon>Spirochaetia</taxon>
        <taxon>Leptospirales</taxon>
        <taxon>Leptospiraceae</taxon>
        <taxon>Leptospira</taxon>
    </lineage>
</organism>
<dbReference type="InterPro" id="IPR011990">
    <property type="entry name" value="TPR-like_helical_dom_sf"/>
</dbReference>
<evidence type="ECO:0000256" key="1">
    <source>
        <dbReference type="PROSITE-ProRule" id="PRU00339"/>
    </source>
</evidence>
<proteinExistence type="predicted"/>
<comment type="caution">
    <text evidence="3">The sequence shown here is derived from an EMBL/GenBank/DDBJ whole genome shotgun (WGS) entry which is preliminary data.</text>
</comment>
<keyword evidence="1" id="KW-0802">TPR repeat</keyword>
<evidence type="ECO:0000313" key="3">
    <source>
        <dbReference type="EMBL" id="TGL63433.1"/>
    </source>
</evidence>
<evidence type="ECO:0000256" key="2">
    <source>
        <dbReference type="SAM" id="Coils"/>
    </source>
</evidence>
<dbReference type="Pfam" id="PF13431">
    <property type="entry name" value="TPR_17"/>
    <property type="match status" value="1"/>
</dbReference>
<dbReference type="OrthoDB" id="326630at2"/>